<keyword evidence="4" id="KW-1185">Reference proteome</keyword>
<evidence type="ECO:0000259" key="2">
    <source>
        <dbReference type="PROSITE" id="PS50940"/>
    </source>
</evidence>
<dbReference type="EMBL" id="BGPR01001278">
    <property type="protein sequence ID" value="GBM49946.1"/>
    <property type="molecule type" value="Genomic_DNA"/>
</dbReference>
<dbReference type="Pfam" id="PF01607">
    <property type="entry name" value="CBM_14"/>
    <property type="match status" value="1"/>
</dbReference>
<proteinExistence type="predicted"/>
<evidence type="ECO:0000313" key="3">
    <source>
        <dbReference type="EMBL" id="GBM49946.1"/>
    </source>
</evidence>
<accession>A0A4Y2GAY0</accession>
<dbReference type="PROSITE" id="PS50940">
    <property type="entry name" value="CHIT_BIND_II"/>
    <property type="match status" value="1"/>
</dbReference>
<dbReference type="AlphaFoldDB" id="A0A4Y2GAY0"/>
<feature type="domain" description="Chitin-binding type-2" evidence="2">
    <location>
        <begin position="19"/>
        <end position="77"/>
    </location>
</feature>
<evidence type="ECO:0000313" key="4">
    <source>
        <dbReference type="Proteomes" id="UP000499080"/>
    </source>
</evidence>
<sequence>MRLIQLAAAILALCATAYGYSCPNDGHTFFHADVSTGCQVYHRCENGQMSTLTCPSGQAFDHHSSQCVDISAVHCVETDGHHRHKRSDVLVHTIAVEDLKKGANEFLQTVRLAARKALQESAPTALEIIDSQYAPVVNSVKDDFEPIFNDKIMPRLVKYFDYSKSVAGRFFQKVYKTWEMSNSTHINLVSFSDLASDLSKDMQPVLQLGRYLSSRLAPQVRPKRSTSTPINEIPELMLPFLEPYFQPVAENILKVIEGEHESVLSKVILPVLKEMISDEEALFDLKRCYWSFKAAFFPFLQEVMEKQSFHTPEGTLIQVANSKIEEAKSKFYRESKPTIMKLIHKYGKELLFKASDHVPLLLDSFAEFQPVYGNHAGVLSDLGLRFLLKHKNLFKLADGPFTGSHTPTEILNDLKPIGITILQMVSDYMSQMENSWFSFLFNKNSFLYDILNAGQPSYAVPSGNGYGGKPIKNALSSTSSNNRYGDNNFLSNNRVY</sequence>
<evidence type="ECO:0000256" key="1">
    <source>
        <dbReference type="SAM" id="SignalP"/>
    </source>
</evidence>
<dbReference type="SMART" id="SM00494">
    <property type="entry name" value="ChtBD2"/>
    <property type="match status" value="1"/>
</dbReference>
<comment type="caution">
    <text evidence="3">The sequence shown here is derived from an EMBL/GenBank/DDBJ whole genome shotgun (WGS) entry which is preliminary data.</text>
</comment>
<dbReference type="SUPFAM" id="SSF57625">
    <property type="entry name" value="Invertebrate chitin-binding proteins"/>
    <property type="match status" value="1"/>
</dbReference>
<feature type="chain" id="PRO_5021389250" description="Chitin-binding type-2 domain-containing protein" evidence="1">
    <location>
        <begin position="20"/>
        <end position="496"/>
    </location>
</feature>
<gene>
    <name evidence="3" type="ORF">AVEN_44649_1</name>
</gene>
<dbReference type="Gene3D" id="2.170.140.10">
    <property type="entry name" value="Chitin binding domain"/>
    <property type="match status" value="1"/>
</dbReference>
<name>A0A4Y2GAY0_ARAVE</name>
<feature type="signal peptide" evidence="1">
    <location>
        <begin position="1"/>
        <end position="19"/>
    </location>
</feature>
<dbReference type="InterPro" id="IPR036508">
    <property type="entry name" value="Chitin-bd_dom_sf"/>
</dbReference>
<dbReference type="Proteomes" id="UP000499080">
    <property type="component" value="Unassembled WGS sequence"/>
</dbReference>
<protein>
    <recommendedName>
        <fullName evidence="2">Chitin-binding type-2 domain-containing protein</fullName>
    </recommendedName>
</protein>
<dbReference type="GO" id="GO:0005576">
    <property type="term" value="C:extracellular region"/>
    <property type="evidence" value="ECO:0007669"/>
    <property type="project" value="InterPro"/>
</dbReference>
<dbReference type="OrthoDB" id="6435839at2759"/>
<dbReference type="InterPro" id="IPR002557">
    <property type="entry name" value="Chitin-bd_dom"/>
</dbReference>
<organism evidence="3 4">
    <name type="scientific">Araneus ventricosus</name>
    <name type="common">Orbweaver spider</name>
    <name type="synonym">Epeira ventricosa</name>
    <dbReference type="NCBI Taxonomy" id="182803"/>
    <lineage>
        <taxon>Eukaryota</taxon>
        <taxon>Metazoa</taxon>
        <taxon>Ecdysozoa</taxon>
        <taxon>Arthropoda</taxon>
        <taxon>Chelicerata</taxon>
        <taxon>Arachnida</taxon>
        <taxon>Araneae</taxon>
        <taxon>Araneomorphae</taxon>
        <taxon>Entelegynae</taxon>
        <taxon>Araneoidea</taxon>
        <taxon>Araneidae</taxon>
        <taxon>Araneus</taxon>
    </lineage>
</organism>
<keyword evidence="1" id="KW-0732">Signal</keyword>
<reference evidence="3 4" key="1">
    <citation type="journal article" date="2019" name="Sci. Rep.">
        <title>Orb-weaving spider Araneus ventricosus genome elucidates the spidroin gene catalogue.</title>
        <authorList>
            <person name="Kono N."/>
            <person name="Nakamura H."/>
            <person name="Ohtoshi R."/>
            <person name="Moran D.A.P."/>
            <person name="Shinohara A."/>
            <person name="Yoshida Y."/>
            <person name="Fujiwara M."/>
            <person name="Mori M."/>
            <person name="Tomita M."/>
            <person name="Arakawa K."/>
        </authorList>
    </citation>
    <scope>NUCLEOTIDE SEQUENCE [LARGE SCALE GENOMIC DNA]</scope>
</reference>
<dbReference type="GO" id="GO:0008061">
    <property type="term" value="F:chitin binding"/>
    <property type="evidence" value="ECO:0007669"/>
    <property type="project" value="InterPro"/>
</dbReference>